<dbReference type="WBParaSite" id="maker-uti_cns_0006189-snap-gene-0.6-mRNA-1">
    <property type="protein sequence ID" value="maker-uti_cns_0006189-snap-gene-0.6-mRNA-1"/>
    <property type="gene ID" value="maker-uti_cns_0006189-snap-gene-0.6"/>
</dbReference>
<reference evidence="3" key="1">
    <citation type="submission" date="2016-11" db="UniProtKB">
        <authorList>
            <consortium name="WormBaseParasite"/>
        </authorList>
    </citation>
    <scope>IDENTIFICATION</scope>
</reference>
<keyword evidence="2" id="KW-1185">Reference proteome</keyword>
<evidence type="ECO:0000256" key="1">
    <source>
        <dbReference type="SAM" id="SignalP"/>
    </source>
</evidence>
<proteinExistence type="predicted"/>
<organism evidence="2 3">
    <name type="scientific">Macrostomum lignano</name>
    <dbReference type="NCBI Taxonomy" id="282301"/>
    <lineage>
        <taxon>Eukaryota</taxon>
        <taxon>Metazoa</taxon>
        <taxon>Spiralia</taxon>
        <taxon>Lophotrochozoa</taxon>
        <taxon>Platyhelminthes</taxon>
        <taxon>Rhabditophora</taxon>
        <taxon>Macrostomorpha</taxon>
        <taxon>Macrostomida</taxon>
        <taxon>Macrostomidae</taxon>
        <taxon>Macrostomum</taxon>
    </lineage>
</organism>
<keyword evidence="1" id="KW-0732">Signal</keyword>
<accession>A0A1I8HH91</accession>
<name>A0A1I8HH91_9PLAT</name>
<sequence>MQLQINPRGICSAIALLTFVCVSAATAPNGYLGCIELSSLSSAVTAGAVSISNWQELPTPAACFYRCSALGQARPLLGRSASCSCAKIEAGKSWTAAPGDPILSAIGAGRCEPCPNRPQLMCGSAASIAAMYSANRLLPSGKIFVNLTSRARQFERANLSLAIAMIGDFDNNISEFKTYTATRPGSKVVQIEFNYGKNSEFANLIINLVSQSVANVTMRLLRPSIAMINSHPSVVANYTVVAKLDDVTRIDWSLLRLLPSNDQSLNNPVFRHSIGNNKSASIELIANHGTSGGRFLITCRLSNPASELILSSRIILVAMPTAVLKPQLVGFESNFRQSTVGNGLMQTNPRLPAGWSGRALIRLAKSADWQPADLRIQIKVHMYSVNSNRLVDTLLANRLNSTHFSALINMSDYNRDDFEYSLSLTASFSEAGSFIRGQFLANVTIVPTFASAAALDSIVSSVVKSRDAAGLYSLTPKCRSTLVAQYASTSLPNSTQNLVFVFDFVDYILTESNSDNNGYGIVSIVAKGLFDSVIDCRRDVEISRVLRNVYVDRRQNFTRVESTAENLRLKMLSVGDTDPVVIGYEHSDGVPHQRYYLDQLHL</sequence>
<feature type="signal peptide" evidence="1">
    <location>
        <begin position="1"/>
        <end position="25"/>
    </location>
</feature>
<evidence type="ECO:0000313" key="2">
    <source>
        <dbReference type="Proteomes" id="UP000095280"/>
    </source>
</evidence>
<evidence type="ECO:0000313" key="3">
    <source>
        <dbReference type="WBParaSite" id="maker-uti_cns_0006189-snap-gene-0.6-mRNA-1"/>
    </source>
</evidence>
<dbReference type="AlphaFoldDB" id="A0A1I8HH91"/>
<protein>
    <submittedName>
        <fullName evidence="3">WSC domain-containing protein</fullName>
    </submittedName>
</protein>
<dbReference type="Proteomes" id="UP000095280">
    <property type="component" value="Unplaced"/>
</dbReference>
<feature type="chain" id="PRO_5009320204" evidence="1">
    <location>
        <begin position="26"/>
        <end position="602"/>
    </location>
</feature>